<dbReference type="PANTHER" id="PTHR43298:SF2">
    <property type="entry name" value="FMN_FAD EXPORTER YEEO-RELATED"/>
    <property type="match status" value="1"/>
</dbReference>
<dbReference type="GO" id="GO:0042910">
    <property type="term" value="F:xenobiotic transmembrane transporter activity"/>
    <property type="evidence" value="ECO:0007669"/>
    <property type="project" value="InterPro"/>
</dbReference>
<feature type="transmembrane region" description="Helical" evidence="6">
    <location>
        <begin position="393"/>
        <end position="411"/>
    </location>
</feature>
<feature type="transmembrane region" description="Helical" evidence="6">
    <location>
        <begin position="255"/>
        <end position="283"/>
    </location>
</feature>
<feature type="transmembrane region" description="Helical" evidence="6">
    <location>
        <begin position="87"/>
        <end position="107"/>
    </location>
</feature>
<feature type="transmembrane region" description="Helical" evidence="6">
    <location>
        <begin position="45"/>
        <end position="66"/>
    </location>
</feature>
<dbReference type="STRING" id="1859473.BG261_06250"/>
<accession>A0A1E8GJT9</accession>
<keyword evidence="8" id="KW-1185">Reference proteome</keyword>
<name>A0A1E8GJT9_9LACT</name>
<comment type="caution">
    <text evidence="7">The sequence shown here is derived from an EMBL/GenBank/DDBJ whole genome shotgun (WGS) entry which is preliminary data.</text>
</comment>
<feature type="transmembrane region" description="Helical" evidence="6">
    <location>
        <begin position="221"/>
        <end position="243"/>
    </location>
</feature>
<dbReference type="EMBL" id="MKIR01000024">
    <property type="protein sequence ID" value="OFI48500.1"/>
    <property type="molecule type" value="Genomic_DNA"/>
</dbReference>
<dbReference type="RefSeq" id="WP_070792897.1">
    <property type="nucleotide sequence ID" value="NZ_MKIR01000024.1"/>
</dbReference>
<dbReference type="Pfam" id="PF01554">
    <property type="entry name" value="MatE"/>
    <property type="match status" value="1"/>
</dbReference>
<dbReference type="PANTHER" id="PTHR43298">
    <property type="entry name" value="MULTIDRUG RESISTANCE PROTEIN NORM-RELATED"/>
    <property type="match status" value="1"/>
</dbReference>
<feature type="transmembrane region" description="Helical" evidence="6">
    <location>
        <begin position="127"/>
        <end position="145"/>
    </location>
</feature>
<evidence type="ECO:0000313" key="8">
    <source>
        <dbReference type="Proteomes" id="UP000178622"/>
    </source>
</evidence>
<organism evidence="7 8">
    <name type="scientific">Floricoccus tropicus</name>
    <dbReference type="NCBI Taxonomy" id="1859473"/>
    <lineage>
        <taxon>Bacteria</taxon>
        <taxon>Bacillati</taxon>
        <taxon>Bacillota</taxon>
        <taxon>Bacilli</taxon>
        <taxon>Lactobacillales</taxon>
        <taxon>Streptococcaceae</taxon>
        <taxon>Floricoccus</taxon>
    </lineage>
</organism>
<dbReference type="InterPro" id="IPR002528">
    <property type="entry name" value="MATE_fam"/>
</dbReference>
<dbReference type="GO" id="GO:0015297">
    <property type="term" value="F:antiporter activity"/>
    <property type="evidence" value="ECO:0007669"/>
    <property type="project" value="InterPro"/>
</dbReference>
<proteinExistence type="inferred from homology"/>
<dbReference type="AlphaFoldDB" id="A0A1E8GJT9"/>
<feature type="transmembrane region" description="Helical" evidence="6">
    <location>
        <begin position="157"/>
        <end position="176"/>
    </location>
</feature>
<dbReference type="OrthoDB" id="2240625at2"/>
<feature type="transmembrane region" description="Helical" evidence="6">
    <location>
        <begin position="304"/>
        <end position="321"/>
    </location>
</feature>
<keyword evidence="6" id="KW-0472">Membrane</keyword>
<evidence type="ECO:0000256" key="5">
    <source>
        <dbReference type="ARBA" id="ARBA00031636"/>
    </source>
</evidence>
<dbReference type="InterPro" id="IPR050222">
    <property type="entry name" value="MATE_MdtK"/>
</dbReference>
<sequence>MNYSKKINAYVLPLIATNIIQIIIGQLSLHFAVSGSSTALSGITIIQNLLFAFGGILGAFSLSFNIKGSRAHNMEDRDRFYDLLKSSLIIDLIIGFIFIVFSIFFGSIFLEKFYSFDGVLLEESKNYLLIMSPYILLTLLSFLFTNLLKVEQKTKPIFWIGFVSSIIDVLLNYLLVPRLGIKGAALSAIISLLLIIISYFSLIYPLVFMSIKIKSTCKRELIKFGIPLTIQEVLESVLFIMIFDALMGRQGLVALSSYAVISQLFGMAKIPAFTYAGAVSIFLPEAEKGNNTSEFMRTIYRNSLLVSSLFSVLAILSANKFSQFLAQDIKQNLIPVAIYTFIIMGATPLYETSKMYLQCDGHENLVVKYTSIVNILGIIILLLIQLLGFQSYYSLYAIFGLTLFILTCIFMRKINLNTIKLN</sequence>
<feature type="transmembrane region" description="Helical" evidence="6">
    <location>
        <begin position="365"/>
        <end position="387"/>
    </location>
</feature>
<feature type="transmembrane region" description="Helical" evidence="6">
    <location>
        <begin position="7"/>
        <end position="33"/>
    </location>
</feature>
<reference evidence="8" key="1">
    <citation type="submission" date="2016-09" db="EMBL/GenBank/DDBJ databases">
        <title>Draft genome sequence of a novel species of the family Streptococcaceae isolated from flowers.</title>
        <authorList>
            <person name="Chuah L.-O."/>
            <person name="Yap K.-P."/>
            <person name="Thong K.L."/>
            <person name="Liong M.T."/>
            <person name="Ahmad R."/>
            <person name="Rusul G."/>
        </authorList>
    </citation>
    <scope>NUCLEOTIDE SEQUENCE [LARGE SCALE GENOMIC DNA]</scope>
    <source>
        <strain evidence="8">DF1</strain>
    </source>
</reference>
<evidence type="ECO:0000256" key="1">
    <source>
        <dbReference type="ARBA" id="ARBA00003408"/>
    </source>
</evidence>
<comment type="function">
    <text evidence="1">Multidrug efflux pump.</text>
</comment>
<protein>
    <recommendedName>
        <fullName evidence="3">Probable multidrug resistance protein NorM</fullName>
    </recommendedName>
    <alternativeName>
        <fullName evidence="5">Multidrug-efflux transporter</fullName>
    </alternativeName>
</protein>
<gene>
    <name evidence="7" type="ORF">BG261_06250</name>
</gene>
<keyword evidence="4" id="KW-0813">Transport</keyword>
<evidence type="ECO:0000256" key="3">
    <source>
        <dbReference type="ARBA" id="ARBA00020268"/>
    </source>
</evidence>
<evidence type="ECO:0000256" key="2">
    <source>
        <dbReference type="ARBA" id="ARBA00010199"/>
    </source>
</evidence>
<dbReference type="GO" id="GO:0005886">
    <property type="term" value="C:plasma membrane"/>
    <property type="evidence" value="ECO:0007669"/>
    <property type="project" value="TreeGrafter"/>
</dbReference>
<keyword evidence="6" id="KW-0812">Transmembrane</keyword>
<feature type="transmembrane region" description="Helical" evidence="6">
    <location>
        <begin position="188"/>
        <end position="209"/>
    </location>
</feature>
<feature type="transmembrane region" description="Helical" evidence="6">
    <location>
        <begin position="333"/>
        <end position="353"/>
    </location>
</feature>
<evidence type="ECO:0000256" key="6">
    <source>
        <dbReference type="SAM" id="Phobius"/>
    </source>
</evidence>
<evidence type="ECO:0000256" key="4">
    <source>
        <dbReference type="ARBA" id="ARBA00022448"/>
    </source>
</evidence>
<comment type="similarity">
    <text evidence="2">Belongs to the multi antimicrobial extrusion (MATE) (TC 2.A.66.1) family.</text>
</comment>
<dbReference type="Proteomes" id="UP000178622">
    <property type="component" value="Unassembled WGS sequence"/>
</dbReference>
<evidence type="ECO:0000313" key="7">
    <source>
        <dbReference type="EMBL" id="OFI48500.1"/>
    </source>
</evidence>
<keyword evidence="6" id="KW-1133">Transmembrane helix</keyword>